<evidence type="ECO:0000313" key="12">
    <source>
        <dbReference type="Proteomes" id="UP000694541"/>
    </source>
</evidence>
<sequence length="460" mass="51950">RHSTSPRTGRLGRPAATPPSLPGHPALRTRSSTTTFSGTWDSGPGRDGDPTRPDPARPGPTRVATATAAPRRPPAARGPARPGPAPPPRAAALSLAARPAAPLTAAPGARRPPRTHPRTRRLFLSFETHLFFLFIYLSIYPYVYTHNLSASCGSLEGGGRPSAGTEEARHTTYDQEVELACQKEREFVKHSVEYTWNLAEAQQKLGSLALHNSESHDQESARAKTEAAELRQREEEWRRKEEALKQRERLNLWNTPPVSKEVFNKSLINQKGKEREDEDESEPLMQKHEQKIRHFGMLSRWDDSQRFLSDHPYLVCEETSRYLMLWCFHLEAEQKRALMEQVAHQAVVMQFIIEIARSCNMDPRGCFRLFFQKAKAGEGYFEAFKNELEAFKTRVRIWSQSHGFQTMLLRDLSVNPGLVGELISFSQNTGDLQGSMNTDVCSANAVMQRDEEESKMMDTV</sequence>
<dbReference type="SUPFAM" id="SSF101391">
    <property type="entry name" value="Hsp90 co-chaperone CDC37"/>
    <property type="match status" value="1"/>
</dbReference>
<dbReference type="Gene3D" id="1.20.58.610">
    <property type="entry name" value="Cdc37, Hsp90 binding domain"/>
    <property type="match status" value="1"/>
</dbReference>
<evidence type="ECO:0000256" key="4">
    <source>
        <dbReference type="ARBA" id="ARBA00023186"/>
    </source>
</evidence>
<keyword evidence="12" id="KW-1185">Reference proteome</keyword>
<dbReference type="Pfam" id="PF08565">
    <property type="entry name" value="CDC37_M"/>
    <property type="match status" value="1"/>
</dbReference>
<proteinExistence type="inferred from homology"/>
<comment type="function">
    <text evidence="5">Co-chaperone that binds to numerous proteins and promotes their interaction with Hsp70 and Hsp90.</text>
</comment>
<keyword evidence="9" id="KW-0812">Transmembrane</keyword>
<comment type="subcellular location">
    <subcellularLocation>
        <location evidence="1">Cytoplasm</location>
    </subcellularLocation>
</comment>
<dbReference type="PANTHER" id="PTHR12800">
    <property type="entry name" value="CDC37-RELATED"/>
    <property type="match status" value="1"/>
</dbReference>
<name>A0A8B9NF87_9AVES</name>
<evidence type="ECO:0000256" key="3">
    <source>
        <dbReference type="ARBA" id="ARBA00022490"/>
    </source>
</evidence>
<organism evidence="11 12">
    <name type="scientific">Accipiter nisus</name>
    <name type="common">Eurasian sparrowhawk</name>
    <dbReference type="NCBI Taxonomy" id="211598"/>
    <lineage>
        <taxon>Eukaryota</taxon>
        <taxon>Metazoa</taxon>
        <taxon>Chordata</taxon>
        <taxon>Craniata</taxon>
        <taxon>Vertebrata</taxon>
        <taxon>Euteleostomi</taxon>
        <taxon>Archelosauria</taxon>
        <taxon>Archosauria</taxon>
        <taxon>Dinosauria</taxon>
        <taxon>Saurischia</taxon>
        <taxon>Theropoda</taxon>
        <taxon>Coelurosauria</taxon>
        <taxon>Aves</taxon>
        <taxon>Neognathae</taxon>
        <taxon>Neoaves</taxon>
        <taxon>Telluraves</taxon>
        <taxon>Accipitrimorphae</taxon>
        <taxon>Accipitriformes</taxon>
        <taxon>Accipitridae</taxon>
        <taxon>Accipitrinae</taxon>
        <taxon>Accipiter</taxon>
    </lineage>
</organism>
<dbReference type="GO" id="GO:0005737">
    <property type="term" value="C:cytoplasm"/>
    <property type="evidence" value="ECO:0007669"/>
    <property type="project" value="UniProtKB-SubCell"/>
</dbReference>
<evidence type="ECO:0000259" key="10">
    <source>
        <dbReference type="SMART" id="SM01070"/>
    </source>
</evidence>
<keyword evidence="7" id="KW-0175">Coiled coil</keyword>
<dbReference type="InterPro" id="IPR004918">
    <property type="entry name" value="Cdc37"/>
</dbReference>
<dbReference type="PANTHER" id="PTHR12800:SF2">
    <property type="entry name" value="HSP90 CO-CHAPERONE CDC37-LIKE 1"/>
    <property type="match status" value="1"/>
</dbReference>
<dbReference type="Proteomes" id="UP000694541">
    <property type="component" value="Unplaced"/>
</dbReference>
<feature type="compositionally biased region" description="Low complexity" evidence="8">
    <location>
        <begin position="59"/>
        <end position="80"/>
    </location>
</feature>
<keyword evidence="3" id="KW-0963">Cytoplasm</keyword>
<evidence type="ECO:0000256" key="2">
    <source>
        <dbReference type="ARBA" id="ARBA00006222"/>
    </source>
</evidence>
<protein>
    <recommendedName>
        <fullName evidence="6">Hsp90 co-chaperone Cdc37-like 1</fullName>
    </recommendedName>
</protein>
<dbReference type="GO" id="GO:0031072">
    <property type="term" value="F:heat shock protein binding"/>
    <property type="evidence" value="ECO:0007669"/>
    <property type="project" value="TreeGrafter"/>
</dbReference>
<evidence type="ECO:0000256" key="6">
    <source>
        <dbReference type="ARBA" id="ARBA00040086"/>
    </source>
</evidence>
<dbReference type="InterPro" id="IPR038189">
    <property type="entry name" value="Cdc37_Hsp90-bd_sf"/>
</dbReference>
<dbReference type="AlphaFoldDB" id="A0A8B9NF87"/>
<evidence type="ECO:0000256" key="9">
    <source>
        <dbReference type="SAM" id="Phobius"/>
    </source>
</evidence>
<accession>A0A8B9NF87</accession>
<dbReference type="GO" id="GO:0006457">
    <property type="term" value="P:protein folding"/>
    <property type="evidence" value="ECO:0007669"/>
    <property type="project" value="TreeGrafter"/>
</dbReference>
<reference evidence="11" key="2">
    <citation type="submission" date="2025-09" db="UniProtKB">
        <authorList>
            <consortium name="Ensembl"/>
        </authorList>
    </citation>
    <scope>IDENTIFICATION</scope>
</reference>
<evidence type="ECO:0000256" key="1">
    <source>
        <dbReference type="ARBA" id="ARBA00004496"/>
    </source>
</evidence>
<evidence type="ECO:0000256" key="5">
    <source>
        <dbReference type="ARBA" id="ARBA00037145"/>
    </source>
</evidence>
<dbReference type="FunFam" id="1.20.58.610:FF:000001">
    <property type="entry name" value="Hsp90 co-chaperone Cdc37-like 1"/>
    <property type="match status" value="1"/>
</dbReference>
<feature type="domain" description="Cdc37 Hsp90 binding" evidence="10">
    <location>
        <begin position="259"/>
        <end position="414"/>
    </location>
</feature>
<keyword evidence="9" id="KW-1133">Transmembrane helix</keyword>
<dbReference type="GO" id="GO:0050821">
    <property type="term" value="P:protein stabilization"/>
    <property type="evidence" value="ECO:0007669"/>
    <property type="project" value="TreeGrafter"/>
</dbReference>
<feature type="compositionally biased region" description="Basic and acidic residues" evidence="8">
    <location>
        <begin position="44"/>
        <end position="55"/>
    </location>
</feature>
<dbReference type="InterPro" id="IPR013874">
    <property type="entry name" value="Cdc37_Hsp90-bd"/>
</dbReference>
<evidence type="ECO:0000313" key="11">
    <source>
        <dbReference type="Ensembl" id="ENSANIP00000021100.1"/>
    </source>
</evidence>
<dbReference type="GO" id="GO:0051087">
    <property type="term" value="F:protein-folding chaperone binding"/>
    <property type="evidence" value="ECO:0007669"/>
    <property type="project" value="TreeGrafter"/>
</dbReference>
<evidence type="ECO:0000256" key="8">
    <source>
        <dbReference type="SAM" id="MobiDB-lite"/>
    </source>
</evidence>
<reference evidence="11" key="1">
    <citation type="submission" date="2025-08" db="UniProtKB">
        <authorList>
            <consortium name="Ensembl"/>
        </authorList>
    </citation>
    <scope>IDENTIFICATION</scope>
</reference>
<comment type="similarity">
    <text evidence="2">Belongs to the CDC37 family.</text>
</comment>
<dbReference type="SMART" id="SM01070">
    <property type="entry name" value="CDC37_M"/>
    <property type="match status" value="1"/>
</dbReference>
<feature type="transmembrane region" description="Helical" evidence="9">
    <location>
        <begin position="122"/>
        <end position="143"/>
    </location>
</feature>
<feature type="coiled-coil region" evidence="7">
    <location>
        <begin position="213"/>
        <end position="247"/>
    </location>
</feature>
<keyword evidence="4" id="KW-0143">Chaperone</keyword>
<evidence type="ECO:0000256" key="7">
    <source>
        <dbReference type="SAM" id="Coils"/>
    </source>
</evidence>
<keyword evidence="9" id="KW-0472">Membrane</keyword>
<dbReference type="GO" id="GO:0051082">
    <property type="term" value="F:unfolded protein binding"/>
    <property type="evidence" value="ECO:0007669"/>
    <property type="project" value="TreeGrafter"/>
</dbReference>
<feature type="region of interest" description="Disordered" evidence="8">
    <location>
        <begin position="1"/>
        <end position="90"/>
    </location>
</feature>
<dbReference type="Ensembl" id="ENSANIT00000021800.1">
    <property type="protein sequence ID" value="ENSANIP00000021100.1"/>
    <property type="gene ID" value="ENSANIG00000014345.1"/>
</dbReference>